<keyword evidence="2" id="KW-0175">Coiled coil</keyword>
<dbReference type="SUPFAM" id="SSF52540">
    <property type="entry name" value="P-loop containing nucleoside triphosphate hydrolases"/>
    <property type="match status" value="1"/>
</dbReference>
<dbReference type="PANTHER" id="PTHR33463">
    <property type="entry name" value="NB-ARC DOMAIN-CONTAINING PROTEIN-RELATED"/>
    <property type="match status" value="1"/>
</dbReference>
<accession>A0A5C7I958</accession>
<dbReference type="Gene3D" id="3.40.50.300">
    <property type="entry name" value="P-loop containing nucleotide triphosphate hydrolases"/>
    <property type="match status" value="1"/>
</dbReference>
<dbReference type="InterPro" id="IPR027417">
    <property type="entry name" value="P-loop_NTPase"/>
</dbReference>
<organism evidence="4 5">
    <name type="scientific">Acer yangbiense</name>
    <dbReference type="NCBI Taxonomy" id="1000413"/>
    <lineage>
        <taxon>Eukaryota</taxon>
        <taxon>Viridiplantae</taxon>
        <taxon>Streptophyta</taxon>
        <taxon>Embryophyta</taxon>
        <taxon>Tracheophyta</taxon>
        <taxon>Spermatophyta</taxon>
        <taxon>Magnoliopsida</taxon>
        <taxon>eudicotyledons</taxon>
        <taxon>Gunneridae</taxon>
        <taxon>Pentapetalae</taxon>
        <taxon>rosids</taxon>
        <taxon>malvids</taxon>
        <taxon>Sapindales</taxon>
        <taxon>Sapindaceae</taxon>
        <taxon>Hippocastanoideae</taxon>
        <taxon>Acereae</taxon>
        <taxon>Acer</taxon>
    </lineage>
</organism>
<feature type="domain" description="NB-ARC" evidence="3">
    <location>
        <begin position="184"/>
        <end position="256"/>
    </location>
</feature>
<dbReference type="EMBL" id="VAHF01000003">
    <property type="protein sequence ID" value="TXG65880.1"/>
    <property type="molecule type" value="Genomic_DNA"/>
</dbReference>
<reference evidence="5" key="1">
    <citation type="journal article" date="2019" name="Gigascience">
        <title>De novo genome assembly of the endangered Acer yangbiense, a plant species with extremely small populations endemic to Yunnan Province, China.</title>
        <authorList>
            <person name="Yang J."/>
            <person name="Wariss H.M."/>
            <person name="Tao L."/>
            <person name="Zhang R."/>
            <person name="Yun Q."/>
            <person name="Hollingsworth P."/>
            <person name="Dao Z."/>
            <person name="Luo G."/>
            <person name="Guo H."/>
            <person name="Ma Y."/>
            <person name="Sun W."/>
        </authorList>
    </citation>
    <scope>NUCLEOTIDE SEQUENCE [LARGE SCALE GENOMIC DNA]</scope>
    <source>
        <strain evidence="5">cv. Malutang</strain>
    </source>
</reference>
<feature type="coiled-coil region" evidence="2">
    <location>
        <begin position="46"/>
        <end position="80"/>
    </location>
</feature>
<evidence type="ECO:0000259" key="3">
    <source>
        <dbReference type="Pfam" id="PF00931"/>
    </source>
</evidence>
<sequence length="269" mass="30341">MVFTSSLGGSSVPEDSKAGISYSAIFVAAKVAEYLVAPIARLFGYLWNHKNNFENLKNEVKKVEGRRDSVQHSVEDARRNGEEIQNIVKSWLDSVKNTIDEASELINGDDHHQQQQADMKCFKGSCTNLKKRYQHSQKAARLKAGVAGVRKEAGKFKKVSYLTIPEETWMESSNNNNTFEARKYILKNIIDALSNHDVDWVGIYGMGGVGKTTLAKEVVRQSKQDKLFGEIVFLEVYQTPDIKKIQEEIADRLGLEFYEKTDSGRARTV</sequence>
<dbReference type="InterPro" id="IPR002182">
    <property type="entry name" value="NB-ARC"/>
</dbReference>
<dbReference type="GO" id="GO:0043531">
    <property type="term" value="F:ADP binding"/>
    <property type="evidence" value="ECO:0007669"/>
    <property type="project" value="InterPro"/>
</dbReference>
<dbReference type="OrthoDB" id="1898799at2759"/>
<evidence type="ECO:0000256" key="1">
    <source>
        <dbReference type="ARBA" id="ARBA00022821"/>
    </source>
</evidence>
<dbReference type="InterPro" id="IPR050905">
    <property type="entry name" value="Plant_NBS-LRR"/>
</dbReference>
<dbReference type="Proteomes" id="UP000323000">
    <property type="component" value="Chromosome 3"/>
</dbReference>
<dbReference type="AlphaFoldDB" id="A0A5C7I958"/>
<proteinExistence type="predicted"/>
<comment type="caution">
    <text evidence="4">The sequence shown here is derived from an EMBL/GenBank/DDBJ whole genome shotgun (WGS) entry which is preliminary data.</text>
</comment>
<keyword evidence="5" id="KW-1185">Reference proteome</keyword>
<gene>
    <name evidence="4" type="ORF">EZV62_007155</name>
</gene>
<evidence type="ECO:0000313" key="5">
    <source>
        <dbReference type="Proteomes" id="UP000323000"/>
    </source>
</evidence>
<dbReference type="PANTHER" id="PTHR33463:SF198">
    <property type="entry name" value="RPP4C3"/>
    <property type="match status" value="1"/>
</dbReference>
<evidence type="ECO:0000256" key="2">
    <source>
        <dbReference type="SAM" id="Coils"/>
    </source>
</evidence>
<name>A0A5C7I958_9ROSI</name>
<dbReference type="Pfam" id="PF00931">
    <property type="entry name" value="NB-ARC"/>
    <property type="match status" value="1"/>
</dbReference>
<evidence type="ECO:0000313" key="4">
    <source>
        <dbReference type="EMBL" id="TXG65880.1"/>
    </source>
</evidence>
<keyword evidence="1" id="KW-0611">Plant defense</keyword>
<protein>
    <recommendedName>
        <fullName evidence="3">NB-ARC domain-containing protein</fullName>
    </recommendedName>
</protein>